<evidence type="ECO:0000313" key="2">
    <source>
        <dbReference type="Proteomes" id="UP001612915"/>
    </source>
</evidence>
<keyword evidence="2" id="KW-1185">Reference proteome</keyword>
<organism evidence="1 2">
    <name type="scientific">Spongisporangium articulatum</name>
    <dbReference type="NCBI Taxonomy" id="3362603"/>
    <lineage>
        <taxon>Bacteria</taxon>
        <taxon>Bacillati</taxon>
        <taxon>Actinomycetota</taxon>
        <taxon>Actinomycetes</taxon>
        <taxon>Kineosporiales</taxon>
        <taxon>Kineosporiaceae</taxon>
        <taxon>Spongisporangium</taxon>
    </lineage>
</organism>
<protein>
    <submittedName>
        <fullName evidence="1">DUF2993 domain-containing protein</fullName>
    </submittedName>
</protein>
<gene>
    <name evidence="1" type="ORF">ACIB24_01860</name>
</gene>
<dbReference type="InterPro" id="IPR021373">
    <property type="entry name" value="DUF2993"/>
</dbReference>
<dbReference type="Pfam" id="PF11209">
    <property type="entry name" value="LmeA"/>
    <property type="match status" value="1"/>
</dbReference>
<name>A0ABW8AIH5_9ACTN</name>
<proteinExistence type="predicted"/>
<dbReference type="Proteomes" id="UP001612915">
    <property type="component" value="Unassembled WGS sequence"/>
</dbReference>
<dbReference type="RefSeq" id="WP_398274310.1">
    <property type="nucleotide sequence ID" value="NZ_JBITLV010000001.1"/>
</dbReference>
<sequence>MRRLIIVVVVVLVLLLGADRIALVAAERGVAVTLQDAQKLKNRPEVSIGGFPLLTQALRGRYDQVDTTFTDLQGGDGLTIDRLDVHLSGVHLPLSSLLNQSVTQLPVDEASATGTVSYASLNAAAAQRITLPGLTVKFSQGTKGHIKISGTYSGFISAQLDGEAEISVRGRSLVVAPTEDSLAQVPSVIRGRLIALLGDSYELPPLPFGFTPDKVTVAPTGVTLKASASDVVLK</sequence>
<accession>A0ABW8AIH5</accession>
<reference evidence="1 2" key="1">
    <citation type="submission" date="2024-10" db="EMBL/GenBank/DDBJ databases">
        <title>The Natural Products Discovery Center: Release of the First 8490 Sequenced Strains for Exploring Actinobacteria Biosynthetic Diversity.</title>
        <authorList>
            <person name="Kalkreuter E."/>
            <person name="Kautsar S.A."/>
            <person name="Yang D."/>
            <person name="Bader C.D."/>
            <person name="Teijaro C.N."/>
            <person name="Fluegel L."/>
            <person name="Davis C.M."/>
            <person name="Simpson J.R."/>
            <person name="Lauterbach L."/>
            <person name="Steele A.D."/>
            <person name="Gui C."/>
            <person name="Meng S."/>
            <person name="Li G."/>
            <person name="Viehrig K."/>
            <person name="Ye F."/>
            <person name="Su P."/>
            <person name="Kiefer A.F."/>
            <person name="Nichols A."/>
            <person name="Cepeda A.J."/>
            <person name="Yan W."/>
            <person name="Fan B."/>
            <person name="Jiang Y."/>
            <person name="Adhikari A."/>
            <person name="Zheng C.-J."/>
            <person name="Schuster L."/>
            <person name="Cowan T.M."/>
            <person name="Smanski M.J."/>
            <person name="Chevrette M.G."/>
            <person name="De Carvalho L.P.S."/>
            <person name="Shen B."/>
        </authorList>
    </citation>
    <scope>NUCLEOTIDE SEQUENCE [LARGE SCALE GENOMIC DNA]</scope>
    <source>
        <strain evidence="1 2">NPDC049639</strain>
    </source>
</reference>
<evidence type="ECO:0000313" key="1">
    <source>
        <dbReference type="EMBL" id="MFI7585802.1"/>
    </source>
</evidence>
<comment type="caution">
    <text evidence="1">The sequence shown here is derived from an EMBL/GenBank/DDBJ whole genome shotgun (WGS) entry which is preliminary data.</text>
</comment>
<dbReference type="EMBL" id="JBITLV010000001">
    <property type="protein sequence ID" value="MFI7585802.1"/>
    <property type="molecule type" value="Genomic_DNA"/>
</dbReference>